<dbReference type="EMBL" id="SNYN01000030">
    <property type="protein sequence ID" value="TDQ45634.1"/>
    <property type="molecule type" value="Genomic_DNA"/>
</dbReference>
<evidence type="ECO:0000313" key="3">
    <source>
        <dbReference type="EMBL" id="TDQ45634.1"/>
    </source>
</evidence>
<dbReference type="RefSeq" id="WP_243742718.1">
    <property type="nucleotide sequence ID" value="NZ_SNYN01000030.1"/>
</dbReference>
<evidence type="ECO:0000259" key="2">
    <source>
        <dbReference type="Pfam" id="PF05239"/>
    </source>
</evidence>
<feature type="compositionally biased region" description="Basic and acidic residues" evidence="1">
    <location>
        <begin position="125"/>
        <end position="136"/>
    </location>
</feature>
<dbReference type="AlphaFoldDB" id="A0A4R6UQV8"/>
<feature type="domain" description="PRC-barrel" evidence="2">
    <location>
        <begin position="6"/>
        <end position="74"/>
    </location>
</feature>
<dbReference type="GO" id="GO:0019684">
    <property type="term" value="P:photosynthesis, light reaction"/>
    <property type="evidence" value="ECO:0007669"/>
    <property type="project" value="InterPro"/>
</dbReference>
<evidence type="ECO:0000256" key="1">
    <source>
        <dbReference type="SAM" id="MobiDB-lite"/>
    </source>
</evidence>
<dbReference type="InterPro" id="IPR027275">
    <property type="entry name" value="PRC-brl_dom"/>
</dbReference>
<sequence length="136" mass="15334">MVRQLGAQQLIGLRLVDENGIRVGVIGQVYFDDQTGAPRWVTVRRGFFRAGENFVPLRGARPLGDDVQVPYSRETVRTAPVFPTDRHISVAEEDQIYLHYGLAPETAQEVPEQRPYLAPRGKHAKTPERSRTQPTV</sequence>
<dbReference type="InterPro" id="IPR014747">
    <property type="entry name" value="Bac_photo_RC_H_C"/>
</dbReference>
<dbReference type="SUPFAM" id="SSF50346">
    <property type="entry name" value="PRC-barrel domain"/>
    <property type="match status" value="1"/>
</dbReference>
<name>A0A4R6UQV8_9ACTN</name>
<feature type="region of interest" description="Disordered" evidence="1">
    <location>
        <begin position="107"/>
        <end position="136"/>
    </location>
</feature>
<gene>
    <name evidence="3" type="ORF">EV190_13033</name>
</gene>
<proteinExistence type="predicted"/>
<dbReference type="InterPro" id="IPR011033">
    <property type="entry name" value="PRC_barrel-like_sf"/>
</dbReference>
<evidence type="ECO:0000313" key="4">
    <source>
        <dbReference type="Proteomes" id="UP000295281"/>
    </source>
</evidence>
<dbReference type="Proteomes" id="UP000295281">
    <property type="component" value="Unassembled WGS sequence"/>
</dbReference>
<keyword evidence="4" id="KW-1185">Reference proteome</keyword>
<accession>A0A4R6UQV8</accession>
<protein>
    <submittedName>
        <fullName evidence="3">PRC-barrel domain protein</fullName>
    </submittedName>
</protein>
<comment type="caution">
    <text evidence="3">The sequence shown here is derived from an EMBL/GenBank/DDBJ whole genome shotgun (WGS) entry which is preliminary data.</text>
</comment>
<dbReference type="Pfam" id="PF05239">
    <property type="entry name" value="PRC"/>
    <property type="match status" value="1"/>
</dbReference>
<organism evidence="3 4">
    <name type="scientific">Actinorugispora endophytica</name>
    <dbReference type="NCBI Taxonomy" id="1605990"/>
    <lineage>
        <taxon>Bacteria</taxon>
        <taxon>Bacillati</taxon>
        <taxon>Actinomycetota</taxon>
        <taxon>Actinomycetes</taxon>
        <taxon>Streptosporangiales</taxon>
        <taxon>Nocardiopsidaceae</taxon>
        <taxon>Actinorugispora</taxon>
    </lineage>
</organism>
<dbReference type="GO" id="GO:0030077">
    <property type="term" value="C:plasma membrane light-harvesting complex"/>
    <property type="evidence" value="ECO:0007669"/>
    <property type="project" value="InterPro"/>
</dbReference>
<reference evidence="3 4" key="1">
    <citation type="submission" date="2019-03" db="EMBL/GenBank/DDBJ databases">
        <title>Genomic Encyclopedia of Type Strains, Phase IV (KMG-IV): sequencing the most valuable type-strain genomes for metagenomic binning, comparative biology and taxonomic classification.</title>
        <authorList>
            <person name="Goeker M."/>
        </authorList>
    </citation>
    <scope>NUCLEOTIDE SEQUENCE [LARGE SCALE GENOMIC DNA]</scope>
    <source>
        <strain evidence="3 4">DSM 46770</strain>
    </source>
</reference>
<dbReference type="Gene3D" id="3.90.50.10">
    <property type="entry name" value="Photosynthetic Reaction Center, subunit H, domain 2"/>
    <property type="match status" value="1"/>
</dbReference>